<keyword evidence="5 9" id="KW-0862">Zinc</keyword>
<evidence type="ECO:0000256" key="9">
    <source>
        <dbReference type="PROSITE-ProRule" id="PRU01211"/>
    </source>
</evidence>
<evidence type="ECO:0000256" key="5">
    <source>
        <dbReference type="ARBA" id="ARBA00022833"/>
    </source>
</evidence>
<dbReference type="SUPFAM" id="SSF55486">
    <property type="entry name" value="Metalloproteases ('zincins'), catalytic domain"/>
    <property type="match status" value="2"/>
</dbReference>
<reference evidence="13" key="1">
    <citation type="submission" date="2022-03" db="EMBL/GenBank/DDBJ databases">
        <authorList>
            <person name="Alioto T."/>
            <person name="Alioto T."/>
            <person name="Gomez Garrido J."/>
        </authorList>
    </citation>
    <scope>NUCLEOTIDE SEQUENCE</scope>
</reference>
<dbReference type="PROSITE" id="PS01180">
    <property type="entry name" value="CUB"/>
    <property type="match status" value="4"/>
</dbReference>
<dbReference type="InterPro" id="IPR000859">
    <property type="entry name" value="CUB_dom"/>
</dbReference>
<feature type="domain" description="CUB" evidence="11">
    <location>
        <begin position="754"/>
        <end position="866"/>
    </location>
</feature>
<dbReference type="GO" id="GO:0004222">
    <property type="term" value="F:metalloendopeptidase activity"/>
    <property type="evidence" value="ECO:0007669"/>
    <property type="project" value="UniProtKB-UniRule"/>
</dbReference>
<dbReference type="FunFam" id="2.60.120.290:FF:000013">
    <property type="entry name" value="Membrane frizzled-related protein"/>
    <property type="match status" value="2"/>
</dbReference>
<dbReference type="InterPro" id="IPR035914">
    <property type="entry name" value="Sperma_CUB_dom_sf"/>
</dbReference>
<dbReference type="Gene3D" id="2.60.120.290">
    <property type="entry name" value="Spermadhesin, CUB domain"/>
    <property type="match status" value="4"/>
</dbReference>
<dbReference type="InterPro" id="IPR024079">
    <property type="entry name" value="MetalloPept_cat_dom_sf"/>
</dbReference>
<evidence type="ECO:0000259" key="12">
    <source>
        <dbReference type="PROSITE" id="PS51864"/>
    </source>
</evidence>
<dbReference type="Pfam" id="PF00431">
    <property type="entry name" value="CUB"/>
    <property type="match status" value="4"/>
</dbReference>
<dbReference type="Gene3D" id="3.40.390.10">
    <property type="entry name" value="Collagenase (Catalytic Domain)"/>
    <property type="match status" value="2"/>
</dbReference>
<keyword evidence="4 9" id="KW-0378">Hydrolase</keyword>
<accession>A0AAD1R1B8</accession>
<name>A0AAD1R1B8_PELCU</name>
<keyword evidence="14" id="KW-1185">Reference proteome</keyword>
<feature type="active site" evidence="9">
    <location>
        <position position="652"/>
    </location>
</feature>
<comment type="caution">
    <text evidence="8">Lacks conserved residue(s) required for the propagation of feature annotation.</text>
</comment>
<gene>
    <name evidence="13" type="ORF">PECUL_23A021316</name>
</gene>
<keyword evidence="1 9" id="KW-0645">Protease</keyword>
<feature type="domain" description="Peptidase M12A" evidence="12">
    <location>
        <begin position="243"/>
        <end position="313"/>
    </location>
</feature>
<dbReference type="PANTHER" id="PTHR24251:SF46">
    <property type="entry name" value="METALLOENDOPEPTIDASE"/>
    <property type="match status" value="1"/>
</dbReference>
<feature type="domain" description="CUB" evidence="11">
    <location>
        <begin position="868"/>
        <end position="982"/>
    </location>
</feature>
<evidence type="ECO:0000313" key="13">
    <source>
        <dbReference type="EMBL" id="CAH2221932.1"/>
    </source>
</evidence>
<evidence type="ECO:0000313" key="14">
    <source>
        <dbReference type="Proteomes" id="UP001295444"/>
    </source>
</evidence>
<protein>
    <recommendedName>
        <fullName evidence="10">Metalloendopeptidase</fullName>
        <ecNumber evidence="10">3.4.24.-</ecNumber>
    </recommendedName>
</protein>
<feature type="domain" description="CUB" evidence="11">
    <location>
        <begin position="312"/>
        <end position="424"/>
    </location>
</feature>
<evidence type="ECO:0000256" key="10">
    <source>
        <dbReference type="RuleBase" id="RU361183"/>
    </source>
</evidence>
<dbReference type="Proteomes" id="UP001295444">
    <property type="component" value="Chromosome 01"/>
</dbReference>
<dbReference type="SMART" id="SM00235">
    <property type="entry name" value="ZnMc"/>
    <property type="match status" value="1"/>
</dbReference>
<dbReference type="PANTHER" id="PTHR24251">
    <property type="entry name" value="OVOCHYMASE-RELATED"/>
    <property type="match status" value="1"/>
</dbReference>
<dbReference type="SMART" id="SM00042">
    <property type="entry name" value="CUB"/>
    <property type="match status" value="4"/>
</dbReference>
<dbReference type="PRINTS" id="PR00480">
    <property type="entry name" value="ASTACIN"/>
</dbReference>
<dbReference type="CDD" id="cd00041">
    <property type="entry name" value="CUB"/>
    <property type="match status" value="4"/>
</dbReference>
<keyword evidence="7" id="KW-1015">Disulfide bond</keyword>
<dbReference type="FunFam" id="2.60.120.290:FF:000005">
    <property type="entry name" value="Procollagen C-endopeptidase enhancer 1"/>
    <property type="match status" value="2"/>
</dbReference>
<evidence type="ECO:0000256" key="4">
    <source>
        <dbReference type="ARBA" id="ARBA00022801"/>
    </source>
</evidence>
<evidence type="ECO:0000256" key="1">
    <source>
        <dbReference type="ARBA" id="ARBA00022670"/>
    </source>
</evidence>
<keyword evidence="3" id="KW-0677">Repeat</keyword>
<evidence type="ECO:0000256" key="2">
    <source>
        <dbReference type="ARBA" id="ARBA00022723"/>
    </source>
</evidence>
<dbReference type="GO" id="GO:0008270">
    <property type="term" value="F:zinc ion binding"/>
    <property type="evidence" value="ECO:0007669"/>
    <property type="project" value="UniProtKB-UniRule"/>
</dbReference>
<dbReference type="AlphaFoldDB" id="A0AAD1R1B8"/>
<organism evidence="13 14">
    <name type="scientific">Pelobates cultripes</name>
    <name type="common">Western spadefoot toad</name>
    <dbReference type="NCBI Taxonomy" id="61616"/>
    <lineage>
        <taxon>Eukaryota</taxon>
        <taxon>Metazoa</taxon>
        <taxon>Chordata</taxon>
        <taxon>Craniata</taxon>
        <taxon>Vertebrata</taxon>
        <taxon>Euteleostomi</taxon>
        <taxon>Amphibia</taxon>
        <taxon>Batrachia</taxon>
        <taxon>Anura</taxon>
        <taxon>Pelobatoidea</taxon>
        <taxon>Pelobatidae</taxon>
        <taxon>Pelobates</taxon>
    </lineage>
</organism>
<dbReference type="GO" id="GO:0006508">
    <property type="term" value="P:proteolysis"/>
    <property type="evidence" value="ECO:0007669"/>
    <property type="project" value="UniProtKB-KW"/>
</dbReference>
<dbReference type="Pfam" id="PF01400">
    <property type="entry name" value="Astacin"/>
    <property type="match status" value="2"/>
</dbReference>
<dbReference type="EMBL" id="OW240912">
    <property type="protein sequence ID" value="CAH2221932.1"/>
    <property type="molecule type" value="Genomic_DNA"/>
</dbReference>
<evidence type="ECO:0000256" key="3">
    <source>
        <dbReference type="ARBA" id="ARBA00022737"/>
    </source>
</evidence>
<dbReference type="SUPFAM" id="SSF49854">
    <property type="entry name" value="Spermadhesin, CUB domain"/>
    <property type="match status" value="4"/>
</dbReference>
<evidence type="ECO:0000259" key="11">
    <source>
        <dbReference type="PROSITE" id="PS01180"/>
    </source>
</evidence>
<sequence>MTSLSSQVLIEFVSNQNGSGRGFNITYKSVQCGGEFYAPAKNFTSPGYSNGYPPNLNCTWIISAPPQYKGNTVDSPEQSLLLKTMFYSMCSRDSLSIYNGPDADSPLIKEFCGIRYPRSITSSGNSMFLQFLTDFSIQYKGFKASYKCVPKFDSMASLRVGSYICSCIRKPTIRDLIMFTVGVLKNVVEPIGSDPCVYVENLSVINDHITSNGHERNWESFKQGVGSVICPTNDCCKTRENIGNFKKVDTNNQNMEYDYYSVMHYPTYAFSNTSGKNTIIPKPDPSKPFGQRDGLGSLDVSKINVLYQCDVCSMLLSNVNGTVTSANYPNSYPNNSNCVWLIRVPSGQIVLKLDFLDVEFSIGCSADYIRIYDGPSKTSPVLLDKTCGMPLILPMTSLSSQVLIEFRNEECTTATGVTAVLYETCPYILEAEEGRVQCGVQVPNDLIMFTECENLSVIWISFLMKPSLTGRIARCEEFGPPPLRVAPPPLSAGWLKHCSHRRSKAGSEIGTFVCSRFQLMGHFSSIAATHFAGYGGMVARFCRTSLSRCGDPTTCEGEVRGYWISHLNWKNNTLIFRLSPKYTTDQVDLFKNAMQEIESVTCVRFVNHTTEVSYLNIVETGGCASVVGRTGIAQDIYLDSSTCMSRGTIQHELEHSLGFYHEHSRSDRDDYVTIMTEYISPENIGNFKKVDTNNLNMEYDYYSVMHYPSYAFSNTSGKDTIIPKPDPSIPIGQRDGLSTLDVSKINALYNCDVCSMLLSNVNGTVTSANYPNNYPNNSNCVWLIRVPSGQVVLKLDFLDVESSIGCSADYIRIYDGPSKTSPVLLDKTCGMPLILPMTSLSSQVLIEFVSNQNGSGRGFNITYKSVQCGGEFYAPAKNFTSPGYPNGYPPNLNCTWIISAPPQYKISLTINKFELEPMFYSMCSRDSLSIYNGPDADSPLIGEFCGVRYPRSITSSGNSMFLQFLTDFSIQYKGFKASYKFVPK</sequence>
<evidence type="ECO:0000256" key="8">
    <source>
        <dbReference type="PROSITE-ProRule" id="PRU00059"/>
    </source>
</evidence>
<feature type="domain" description="Peptidase M12A" evidence="12">
    <location>
        <begin position="558"/>
        <end position="755"/>
    </location>
</feature>
<comment type="cofactor">
    <cofactor evidence="9 10">
        <name>Zn(2+)</name>
        <dbReference type="ChEBI" id="CHEBI:29105"/>
    </cofactor>
    <text evidence="9 10">Binds 1 zinc ion per subunit.</text>
</comment>
<keyword evidence="2 9" id="KW-0479">Metal-binding</keyword>
<dbReference type="InterPro" id="IPR001506">
    <property type="entry name" value="Peptidase_M12A"/>
</dbReference>
<feature type="binding site" evidence="9">
    <location>
        <position position="661"/>
    </location>
    <ligand>
        <name>Zn(2+)</name>
        <dbReference type="ChEBI" id="CHEBI:29105"/>
        <note>catalytic</note>
    </ligand>
</feature>
<feature type="binding site" evidence="9">
    <location>
        <position position="651"/>
    </location>
    <ligand>
        <name>Zn(2+)</name>
        <dbReference type="ChEBI" id="CHEBI:29105"/>
        <note>catalytic</note>
    </ligand>
</feature>
<dbReference type="PROSITE" id="PS51864">
    <property type="entry name" value="ASTACIN"/>
    <property type="match status" value="2"/>
</dbReference>
<feature type="domain" description="CUB" evidence="11">
    <location>
        <begin position="32"/>
        <end position="149"/>
    </location>
</feature>
<feature type="binding site" evidence="9">
    <location>
        <position position="655"/>
    </location>
    <ligand>
        <name>Zn(2+)</name>
        <dbReference type="ChEBI" id="CHEBI:29105"/>
        <note>catalytic</note>
    </ligand>
</feature>
<proteinExistence type="predicted"/>
<evidence type="ECO:0000256" key="7">
    <source>
        <dbReference type="ARBA" id="ARBA00023157"/>
    </source>
</evidence>
<dbReference type="EC" id="3.4.24.-" evidence="10"/>
<evidence type="ECO:0000256" key="6">
    <source>
        <dbReference type="ARBA" id="ARBA00023049"/>
    </source>
</evidence>
<dbReference type="InterPro" id="IPR006026">
    <property type="entry name" value="Peptidase_Metallo"/>
</dbReference>
<keyword evidence="6 9" id="KW-0482">Metalloprotease</keyword>